<protein>
    <submittedName>
        <fullName evidence="1">Uncharacterized protein</fullName>
    </submittedName>
</protein>
<dbReference type="EMBL" id="JBEGDG010000001">
    <property type="protein sequence ID" value="MEQ6353059.1"/>
    <property type="molecule type" value="Genomic_DNA"/>
</dbReference>
<sequence>MAYSVWKQTFERMWRQMKVTVKEWRVMSDHNKQLLLNAVATK</sequence>
<evidence type="ECO:0000313" key="2">
    <source>
        <dbReference type="Proteomes" id="UP001478862"/>
    </source>
</evidence>
<keyword evidence="2" id="KW-1185">Reference proteome</keyword>
<accession>A0ABV1MLW9</accession>
<proteinExistence type="predicted"/>
<organism evidence="1 2">
    <name type="scientific">Lysinibacillus zambalensis</name>
    <dbReference type="NCBI Taxonomy" id="3160866"/>
    <lineage>
        <taxon>Bacteria</taxon>
        <taxon>Bacillati</taxon>
        <taxon>Bacillota</taxon>
        <taxon>Bacilli</taxon>
        <taxon>Bacillales</taxon>
        <taxon>Bacillaceae</taxon>
        <taxon>Lysinibacillus</taxon>
    </lineage>
</organism>
<comment type="caution">
    <text evidence="1">The sequence shown here is derived from an EMBL/GenBank/DDBJ whole genome shotgun (WGS) entry which is preliminary data.</text>
</comment>
<evidence type="ECO:0000313" key="1">
    <source>
        <dbReference type="EMBL" id="MEQ6353059.1"/>
    </source>
</evidence>
<reference evidence="1 2" key="1">
    <citation type="submission" date="2024-06" db="EMBL/GenBank/DDBJ databases">
        <title>Lysinibacillus zambalefons sp. nov., a Novel Firmicute Isolated from the Poon Bato Zambales Hyperalkaline Spring.</title>
        <authorList>
            <person name="Aja J.A."/>
            <person name="Lazaro J.E.H."/>
            <person name="Llorin L.D."/>
            <person name="Lim K.R."/>
            <person name="Teodosio J."/>
            <person name="Dalisay D.S."/>
        </authorList>
    </citation>
    <scope>NUCLEOTIDE SEQUENCE [LARGE SCALE GENOMIC DNA]</scope>
    <source>
        <strain evidence="1 2">M3</strain>
    </source>
</reference>
<name>A0ABV1MLW9_9BACI</name>
<gene>
    <name evidence="1" type="ORF">ABNX05_00325</name>
</gene>
<dbReference type="Proteomes" id="UP001478862">
    <property type="component" value="Unassembled WGS sequence"/>
</dbReference>